<keyword evidence="2" id="KW-1185">Reference proteome</keyword>
<organism evidence="1 2">
    <name type="scientific">Lentinula raphanica</name>
    <dbReference type="NCBI Taxonomy" id="153919"/>
    <lineage>
        <taxon>Eukaryota</taxon>
        <taxon>Fungi</taxon>
        <taxon>Dikarya</taxon>
        <taxon>Basidiomycota</taxon>
        <taxon>Agaricomycotina</taxon>
        <taxon>Agaricomycetes</taxon>
        <taxon>Agaricomycetidae</taxon>
        <taxon>Agaricales</taxon>
        <taxon>Marasmiineae</taxon>
        <taxon>Omphalotaceae</taxon>
        <taxon>Lentinula</taxon>
    </lineage>
</organism>
<proteinExistence type="predicted"/>
<evidence type="ECO:0000313" key="1">
    <source>
        <dbReference type="EMBL" id="KAJ3831923.1"/>
    </source>
</evidence>
<dbReference type="AlphaFoldDB" id="A0AA38NWI2"/>
<reference evidence="1" key="1">
    <citation type="submission" date="2022-08" db="EMBL/GenBank/DDBJ databases">
        <authorList>
            <consortium name="DOE Joint Genome Institute"/>
            <person name="Min B."/>
            <person name="Riley R."/>
            <person name="Sierra-Patev S."/>
            <person name="Naranjo-Ortiz M."/>
            <person name="Looney B."/>
            <person name="Konkel Z."/>
            <person name="Slot J.C."/>
            <person name="Sakamoto Y."/>
            <person name="Steenwyk J.L."/>
            <person name="Rokas A."/>
            <person name="Carro J."/>
            <person name="Camarero S."/>
            <person name="Ferreira P."/>
            <person name="Molpeceres G."/>
            <person name="Ruiz-Duenas F.J."/>
            <person name="Serrano A."/>
            <person name="Henrissat B."/>
            <person name="Drula E."/>
            <person name="Hughes K.W."/>
            <person name="Mata J.L."/>
            <person name="Ishikawa N.K."/>
            <person name="Vargas-Isla R."/>
            <person name="Ushijima S."/>
            <person name="Smith C.A."/>
            <person name="Ahrendt S."/>
            <person name="Andreopoulos W."/>
            <person name="He G."/>
            <person name="Labutti K."/>
            <person name="Lipzen A."/>
            <person name="Ng V."/>
            <person name="Sandor L."/>
            <person name="Barry K."/>
            <person name="Martinez A.T."/>
            <person name="Xiao Y."/>
            <person name="Gibbons J.G."/>
            <person name="Terashima K."/>
            <person name="Hibbett D.S."/>
            <person name="Grigoriev I.V."/>
        </authorList>
    </citation>
    <scope>NUCLEOTIDE SEQUENCE</scope>
    <source>
        <strain evidence="1">TFB9207</strain>
    </source>
</reference>
<gene>
    <name evidence="1" type="ORF">F5878DRAFT_667046</name>
</gene>
<sequence length="359" mass="42986">MPVFNPLGASLDQIFARLIEIILRRSHCQQGMEVRPLTLEEMKVLEYLTHVGWIEHERGGTIIANRLWAKATEYTTRMQHIRRHLRNETDDGVPRNVEDVTVGSFVPLEFFEPTRTFWMGPYAERWSLQVVRPSPVSQLYWNNPFDLNKTVNYNLLTEPVPDISHRVAFTPSERTNVFFSRRPLDSTTRRDFTVRFLYEEEAIVLLGGEERSVILYHIIHRRDIDFTLDQLEYESHISTNRGPRRDPRSTLYTFTWNHNIVEHKVHHRFYQHWLDEDRKKWVVRERGSGRYVRGRRNAIEQEAFKMWMSRSEDIHPAWRGSLKDFEVWIGEATDNEWVVDYQDRIRHAFDYWPNFLKGA</sequence>
<comment type="caution">
    <text evidence="1">The sequence shown here is derived from an EMBL/GenBank/DDBJ whole genome shotgun (WGS) entry which is preliminary data.</text>
</comment>
<dbReference type="Proteomes" id="UP001163846">
    <property type="component" value="Unassembled WGS sequence"/>
</dbReference>
<evidence type="ECO:0000313" key="2">
    <source>
        <dbReference type="Proteomes" id="UP001163846"/>
    </source>
</evidence>
<name>A0AA38NWI2_9AGAR</name>
<protein>
    <submittedName>
        <fullName evidence="1">Uncharacterized protein</fullName>
    </submittedName>
</protein>
<accession>A0AA38NWI2</accession>
<dbReference type="EMBL" id="MU807157">
    <property type="protein sequence ID" value="KAJ3831923.1"/>
    <property type="molecule type" value="Genomic_DNA"/>
</dbReference>